<evidence type="ECO:0000313" key="7">
    <source>
        <dbReference type="Proteomes" id="UP000634134"/>
    </source>
</evidence>
<keyword evidence="5" id="KW-1003">Cell membrane</keyword>
<feature type="transmembrane region" description="Helical" evidence="5">
    <location>
        <begin position="144"/>
        <end position="168"/>
    </location>
</feature>
<keyword evidence="4 5" id="KW-0472">Membrane</keyword>
<name>A0ABR9WKI0_9BACT</name>
<feature type="transmembrane region" description="Helical" evidence="5">
    <location>
        <begin position="226"/>
        <end position="242"/>
    </location>
</feature>
<keyword evidence="5" id="KW-0813">Transport</keyword>
<protein>
    <recommendedName>
        <fullName evidence="5">Sec-independent protein translocase protein TatC</fullName>
    </recommendedName>
</protein>
<dbReference type="InterPro" id="IPR002033">
    <property type="entry name" value="TatC"/>
</dbReference>
<keyword evidence="5" id="KW-0811">Translocation</keyword>
<reference evidence="7" key="1">
    <citation type="submission" date="2023-07" db="EMBL/GenBank/DDBJ databases">
        <title>Dyadobacter sp. nov 'subterranea' isolated from contaminted grondwater.</title>
        <authorList>
            <person name="Szabo I."/>
            <person name="Al-Omari J."/>
            <person name="Szerdahelyi S.G."/>
            <person name="Rado J."/>
        </authorList>
    </citation>
    <scope>NUCLEOTIDE SEQUENCE [LARGE SCALE GENOMIC DNA]</scope>
    <source>
        <strain evidence="7">UP-52</strain>
    </source>
</reference>
<feature type="transmembrane region" description="Helical" evidence="5">
    <location>
        <begin position="32"/>
        <end position="50"/>
    </location>
</feature>
<dbReference type="NCBIfam" id="TIGR00945">
    <property type="entry name" value="tatC"/>
    <property type="match status" value="1"/>
</dbReference>
<dbReference type="PANTHER" id="PTHR30371:SF0">
    <property type="entry name" value="SEC-INDEPENDENT PROTEIN TRANSLOCASE PROTEIN TATC, CHLOROPLASTIC-RELATED"/>
    <property type="match status" value="1"/>
</dbReference>
<dbReference type="PANTHER" id="PTHR30371">
    <property type="entry name" value="SEC-INDEPENDENT PROTEIN TRANSLOCASE PROTEIN TATC"/>
    <property type="match status" value="1"/>
</dbReference>
<comment type="similarity">
    <text evidence="5">Belongs to the TatC family.</text>
</comment>
<comment type="function">
    <text evidence="5">Part of the twin-arginine translocation (Tat) system that transports large folded proteins containing a characteristic twin-arginine motif in their signal peptide across membranes.</text>
</comment>
<dbReference type="PROSITE" id="PS01218">
    <property type="entry name" value="TATC"/>
    <property type="match status" value="1"/>
</dbReference>
<evidence type="ECO:0000256" key="4">
    <source>
        <dbReference type="ARBA" id="ARBA00023136"/>
    </source>
</evidence>
<dbReference type="PRINTS" id="PR01840">
    <property type="entry name" value="TATCFAMILY"/>
</dbReference>
<proteinExistence type="inferred from homology"/>
<evidence type="ECO:0000256" key="2">
    <source>
        <dbReference type="ARBA" id="ARBA00022692"/>
    </source>
</evidence>
<dbReference type="HAMAP" id="MF_00902">
    <property type="entry name" value="TatC"/>
    <property type="match status" value="1"/>
</dbReference>
<feature type="transmembrane region" description="Helical" evidence="5">
    <location>
        <begin position="248"/>
        <end position="270"/>
    </location>
</feature>
<keyword evidence="3 5" id="KW-1133">Transmembrane helix</keyword>
<evidence type="ECO:0000256" key="1">
    <source>
        <dbReference type="ARBA" id="ARBA00004141"/>
    </source>
</evidence>
<evidence type="ECO:0000256" key="5">
    <source>
        <dbReference type="HAMAP-Rule" id="MF_00902"/>
    </source>
</evidence>
<keyword evidence="2 5" id="KW-0812">Transmembrane</keyword>
<evidence type="ECO:0000313" key="6">
    <source>
        <dbReference type="EMBL" id="MBE9466012.1"/>
    </source>
</evidence>
<dbReference type="Pfam" id="PF00902">
    <property type="entry name" value="TatC"/>
    <property type="match status" value="1"/>
</dbReference>
<keyword evidence="7" id="KW-1185">Reference proteome</keyword>
<dbReference type="RefSeq" id="WP_194124277.1">
    <property type="nucleotide sequence ID" value="NZ_JACYGY010000002.1"/>
</dbReference>
<evidence type="ECO:0000256" key="3">
    <source>
        <dbReference type="ARBA" id="ARBA00022989"/>
    </source>
</evidence>
<feature type="transmembrane region" description="Helical" evidence="5">
    <location>
        <begin position="188"/>
        <end position="214"/>
    </location>
</feature>
<comment type="subcellular location">
    <subcellularLocation>
        <location evidence="5">Cell membrane</location>
        <topology evidence="5">Multi-pass membrane protein</topology>
    </subcellularLocation>
    <subcellularLocation>
        <location evidence="1">Membrane</location>
        <topology evidence="1">Multi-pass membrane protein</topology>
    </subcellularLocation>
</comment>
<keyword evidence="5" id="KW-0653">Protein transport</keyword>
<dbReference type="InterPro" id="IPR019820">
    <property type="entry name" value="Sec-indep_translocase_CS"/>
</dbReference>
<sequence length="287" mass="32626">MPLDQEFEHEEEEGDGQEMSFIGHLEELRWHVIRAIGSILVFAILAFIYIQEIYHYVIIAPSKPEFWTYQMSCKLSELVGYDDLCIRALNFQLQAIGMGDNFTMSMTSSVIAGLIFAFPYAFWEIWRFIKPGLKASERRSARGAVFYVTFLFFSGVFFGYYIVTPLAINFLANFTLDPAIINQFSITSYISLVATLTLACGIAFQLPIVVYVLSRVGILTPTFMREYRKHAFIVILIVAAIITPSPDIYSQILVAIPLLLLYEISILVSLKVAREKLREEKALQGPL</sequence>
<gene>
    <name evidence="5 6" type="primary">tatC</name>
    <name evidence="6" type="ORF">IEE83_29430</name>
</gene>
<dbReference type="EMBL" id="JACYGY010000002">
    <property type="protein sequence ID" value="MBE9466012.1"/>
    <property type="molecule type" value="Genomic_DNA"/>
</dbReference>
<accession>A0ABR9WKI0</accession>
<dbReference type="Proteomes" id="UP000634134">
    <property type="component" value="Unassembled WGS sequence"/>
</dbReference>
<comment type="caution">
    <text evidence="6">The sequence shown here is derived from an EMBL/GenBank/DDBJ whole genome shotgun (WGS) entry which is preliminary data.</text>
</comment>
<organism evidence="6 7">
    <name type="scientific">Dyadobacter subterraneus</name>
    <dbReference type="NCBI Taxonomy" id="2773304"/>
    <lineage>
        <taxon>Bacteria</taxon>
        <taxon>Pseudomonadati</taxon>
        <taxon>Bacteroidota</taxon>
        <taxon>Cytophagia</taxon>
        <taxon>Cytophagales</taxon>
        <taxon>Spirosomataceae</taxon>
        <taxon>Dyadobacter</taxon>
    </lineage>
</organism>
<comment type="subunit">
    <text evidence="5">Forms a complex with TatA.</text>
</comment>
<feature type="transmembrane region" description="Helical" evidence="5">
    <location>
        <begin position="102"/>
        <end position="123"/>
    </location>
</feature>